<dbReference type="InParanoid" id="J8ZXK9"/>
<accession>J8ZXK9</accession>
<name>J8ZXK9_EDHAE</name>
<dbReference type="HOGENOM" id="CLU_1859980_0_0_1"/>
<feature type="non-terminal residue" evidence="1">
    <location>
        <position position="138"/>
    </location>
</feature>
<gene>
    <name evidence="1" type="ORF">EDEG_00131</name>
</gene>
<comment type="caution">
    <text evidence="1">The sequence shown here is derived from an EMBL/GenBank/DDBJ whole genome shotgun (WGS) entry which is preliminary data.</text>
</comment>
<proteinExistence type="predicted"/>
<evidence type="ECO:0000313" key="1">
    <source>
        <dbReference type="EMBL" id="EJW04428.1"/>
    </source>
</evidence>
<sequence length="138" mass="15621">MNNSGEKLSTQCEADTKKLVKNNISATDDNSTTEKNTSKDSVCSTVIDIYNHKSTSVSNNSHNLANQINQSYNANQLIDGKDEIYKNTIIDNISDNQYNIEKNIDVQDHINNNNKKILNLNIDHTNKDYENNTIEKNN</sequence>
<keyword evidence="2" id="KW-1185">Reference proteome</keyword>
<reference evidence="2" key="2">
    <citation type="submission" date="2015-07" db="EMBL/GenBank/DDBJ databases">
        <title>Contrasting host-pathogen interactions and genome evolution in two generalist and specialist microsporidian pathogens of mosquitoes.</title>
        <authorList>
            <consortium name="The Broad Institute Genomics Platform"/>
            <consortium name="The Broad Institute Genome Sequencing Center for Infectious Disease"/>
            <person name="Cuomo C.A."/>
            <person name="Sanscrainte N.D."/>
            <person name="Goldberg J.M."/>
            <person name="Heiman D."/>
            <person name="Young S."/>
            <person name="Zeng Q."/>
            <person name="Becnel J.J."/>
            <person name="Birren B.W."/>
        </authorList>
    </citation>
    <scope>NUCLEOTIDE SEQUENCE [LARGE SCALE GENOMIC DNA]</scope>
    <source>
        <strain evidence="2">USNM 41457</strain>
    </source>
</reference>
<evidence type="ECO:0000313" key="2">
    <source>
        <dbReference type="Proteomes" id="UP000003163"/>
    </source>
</evidence>
<organism evidence="1 2">
    <name type="scientific">Edhazardia aedis (strain USNM 41457)</name>
    <name type="common">Microsporidian parasite</name>
    <dbReference type="NCBI Taxonomy" id="1003232"/>
    <lineage>
        <taxon>Eukaryota</taxon>
        <taxon>Fungi</taxon>
        <taxon>Fungi incertae sedis</taxon>
        <taxon>Microsporidia</taxon>
        <taxon>Edhazardia</taxon>
    </lineage>
</organism>
<dbReference type="EMBL" id="AFBI03000002">
    <property type="protein sequence ID" value="EJW04428.1"/>
    <property type="molecule type" value="Genomic_DNA"/>
</dbReference>
<protein>
    <submittedName>
        <fullName evidence="1">Uncharacterized protein</fullName>
    </submittedName>
</protein>
<dbReference type="AlphaFoldDB" id="J8ZXK9"/>
<reference evidence="1 2" key="1">
    <citation type="submission" date="2011-08" db="EMBL/GenBank/DDBJ databases">
        <authorList>
            <person name="Liu Z.J."/>
            <person name="Shi F.L."/>
            <person name="Lu J.Q."/>
            <person name="Li M."/>
            <person name="Wang Z.L."/>
        </authorList>
    </citation>
    <scope>NUCLEOTIDE SEQUENCE [LARGE SCALE GENOMIC DNA]</scope>
    <source>
        <strain evidence="1 2">USNM 41457</strain>
    </source>
</reference>
<dbReference type="Proteomes" id="UP000003163">
    <property type="component" value="Unassembled WGS sequence"/>
</dbReference>
<dbReference type="VEuPathDB" id="MicrosporidiaDB:EDEG_00131"/>